<name>A0A0A5HM50_9BACI</name>
<dbReference type="InterPro" id="IPR038750">
    <property type="entry name" value="YczE/YyaS-like"/>
</dbReference>
<dbReference type="EMBL" id="AVPF01000050">
    <property type="protein sequence ID" value="KGX84707.1"/>
    <property type="molecule type" value="Genomic_DNA"/>
</dbReference>
<feature type="transmembrane region" description="Helical" evidence="1">
    <location>
        <begin position="148"/>
        <end position="166"/>
    </location>
</feature>
<proteinExistence type="predicted"/>
<keyword evidence="1" id="KW-0812">Transmembrane</keyword>
<dbReference type="eggNOG" id="COG2364">
    <property type="taxonomic scope" value="Bacteria"/>
</dbReference>
<evidence type="ECO:0000313" key="2">
    <source>
        <dbReference type="EMBL" id="KGX84707.1"/>
    </source>
</evidence>
<evidence type="ECO:0000256" key="1">
    <source>
        <dbReference type="SAM" id="Phobius"/>
    </source>
</evidence>
<feature type="transmembrane region" description="Helical" evidence="1">
    <location>
        <begin position="48"/>
        <end position="71"/>
    </location>
</feature>
<keyword evidence="1" id="KW-0472">Membrane</keyword>
<dbReference type="PANTHER" id="PTHR40078:SF1">
    <property type="entry name" value="INTEGRAL MEMBRANE PROTEIN"/>
    <property type="match status" value="1"/>
</dbReference>
<evidence type="ECO:0000313" key="3">
    <source>
        <dbReference type="Proteomes" id="UP000030403"/>
    </source>
</evidence>
<reference evidence="2 3" key="1">
    <citation type="submission" date="2013-08" db="EMBL/GenBank/DDBJ databases">
        <authorList>
            <person name="Huang J."/>
            <person name="Wang G."/>
        </authorList>
    </citation>
    <scope>NUCLEOTIDE SEQUENCE [LARGE SCALE GENOMIC DNA]</scope>
    <source>
        <strain evidence="2 3">BH030004</strain>
    </source>
</reference>
<dbReference type="AlphaFoldDB" id="A0A0A5HM50"/>
<organism evidence="2 3">
    <name type="scientific">Pontibacillus marinus BH030004 = DSM 16465</name>
    <dbReference type="NCBI Taxonomy" id="1385511"/>
    <lineage>
        <taxon>Bacteria</taxon>
        <taxon>Bacillati</taxon>
        <taxon>Bacillota</taxon>
        <taxon>Bacilli</taxon>
        <taxon>Bacillales</taxon>
        <taxon>Bacillaceae</taxon>
        <taxon>Pontibacillus</taxon>
    </lineage>
</organism>
<feature type="transmembrane region" description="Helical" evidence="1">
    <location>
        <begin position="78"/>
        <end position="98"/>
    </location>
</feature>
<dbReference type="OrthoDB" id="154912at2"/>
<feature type="transmembrane region" description="Helical" evidence="1">
    <location>
        <begin position="104"/>
        <end position="127"/>
    </location>
</feature>
<comment type="caution">
    <text evidence="2">The sequence shown here is derived from an EMBL/GenBank/DDBJ whole genome shotgun (WGS) entry which is preliminary data.</text>
</comment>
<feature type="transmembrane region" description="Helical" evidence="1">
    <location>
        <begin position="172"/>
        <end position="191"/>
    </location>
</feature>
<keyword evidence="1" id="KW-1133">Transmembrane helix</keyword>
<feature type="transmembrane region" description="Helical" evidence="1">
    <location>
        <begin position="7"/>
        <end position="28"/>
    </location>
</feature>
<dbReference type="Pfam" id="PF19700">
    <property type="entry name" value="DUF6198"/>
    <property type="match status" value="1"/>
</dbReference>
<sequence>MKDRELFMRWSFFVIGLIILALGISLTIKADMLGIGPWDVFHVGLYEQFGLTVGTWSIIAGITIVTITSIYQRSLPQIGTILNMLLIGIFIDVFLYVLPEPEGILMNIIIFVVGVTVLAYGIGIYVAPNLGAGPRDSLMLVIRDVTGWKVSWVRNGIEVIVFLLGWMLGGPVGIGTVFIAFFLGTVVGYSLPQMQQLLQYMIKRGELNENINQGTVRTDYHDCSSEKVR</sequence>
<dbReference type="Proteomes" id="UP000030403">
    <property type="component" value="Unassembled WGS sequence"/>
</dbReference>
<dbReference type="STRING" id="1385511.GCA_000425225_03239"/>
<keyword evidence="3" id="KW-1185">Reference proteome</keyword>
<gene>
    <name evidence="2" type="ORF">N783_16210</name>
</gene>
<protein>
    <submittedName>
        <fullName evidence="2">Membrane protein</fullName>
    </submittedName>
</protein>
<dbReference type="PANTHER" id="PTHR40078">
    <property type="entry name" value="INTEGRAL MEMBRANE PROTEIN-RELATED"/>
    <property type="match status" value="1"/>
</dbReference>
<accession>A0A0A5HM50</accession>